<accession>A0A7X5Y6G5</accession>
<evidence type="ECO:0000313" key="3">
    <source>
        <dbReference type="EMBL" id="NJC04376.1"/>
    </source>
</evidence>
<gene>
    <name evidence="3" type="ORF">GGQ97_000169</name>
</gene>
<dbReference type="PANTHER" id="PTHR37089:SF3">
    <property type="entry name" value="EXPORTED PROTEIN"/>
    <property type="match status" value="1"/>
</dbReference>
<proteinExistence type="predicted"/>
<feature type="domain" description="Spore coat protein U/FanG" evidence="2">
    <location>
        <begin position="24"/>
        <end position="158"/>
    </location>
</feature>
<comment type="caution">
    <text evidence="3">The sequence shown here is derived from an EMBL/GenBank/DDBJ whole genome shotgun (WGS) entry which is preliminary data.</text>
</comment>
<dbReference type="PANTHER" id="PTHR37089">
    <property type="entry name" value="PROTEIN U-RELATED"/>
    <property type="match status" value="1"/>
</dbReference>
<feature type="signal peptide" evidence="1">
    <location>
        <begin position="1"/>
        <end position="26"/>
    </location>
</feature>
<dbReference type="InterPro" id="IPR053167">
    <property type="entry name" value="Spore_coat_component"/>
</dbReference>
<dbReference type="Proteomes" id="UP000558192">
    <property type="component" value="Unassembled WGS sequence"/>
</dbReference>
<dbReference type="InterPro" id="IPR007893">
    <property type="entry name" value="Spore_coat_U/FanG"/>
</dbReference>
<keyword evidence="4" id="KW-1185">Reference proteome</keyword>
<evidence type="ECO:0000313" key="4">
    <source>
        <dbReference type="Proteomes" id="UP000558192"/>
    </source>
</evidence>
<feature type="chain" id="PRO_5030710184" evidence="1">
    <location>
        <begin position="27"/>
        <end position="161"/>
    </location>
</feature>
<keyword evidence="1" id="KW-0732">Signal</keyword>
<sequence>MSGSARLLRWCLLAILAAMLPAAAQACTLCSCTTSSTSLSFGSYSPVTASPTDATAQVSINCTGVVSLFGQVEITASPGASGAALQRTMSHGGSTLRYNLYADPGRTQVLADGTGGTTTIATPLNGLLVFSTSAPVYGRITAGQWVASGSYADTIVITVQY</sequence>
<dbReference type="AlphaFoldDB" id="A0A7X5Y6G5"/>
<dbReference type="Pfam" id="PF05229">
    <property type="entry name" value="SCPU"/>
    <property type="match status" value="1"/>
</dbReference>
<dbReference type="SMART" id="SM00972">
    <property type="entry name" value="SCPU"/>
    <property type="match status" value="1"/>
</dbReference>
<evidence type="ECO:0000259" key="2">
    <source>
        <dbReference type="Pfam" id="PF05229"/>
    </source>
</evidence>
<name>A0A7X5Y6G5_9SPHN</name>
<protein>
    <submittedName>
        <fullName evidence="3">Spore coat protein U-like protein</fullName>
    </submittedName>
</protein>
<organism evidence="3 4">
    <name type="scientific">Sphingomonas kaistensis</name>
    <dbReference type="NCBI Taxonomy" id="298708"/>
    <lineage>
        <taxon>Bacteria</taxon>
        <taxon>Pseudomonadati</taxon>
        <taxon>Pseudomonadota</taxon>
        <taxon>Alphaproteobacteria</taxon>
        <taxon>Sphingomonadales</taxon>
        <taxon>Sphingomonadaceae</taxon>
        <taxon>Sphingomonas</taxon>
    </lineage>
</organism>
<dbReference type="PROSITE" id="PS51257">
    <property type="entry name" value="PROKAR_LIPOPROTEIN"/>
    <property type="match status" value="1"/>
</dbReference>
<reference evidence="3 4" key="1">
    <citation type="submission" date="2020-03" db="EMBL/GenBank/DDBJ databases">
        <title>Genomic Encyclopedia of Type Strains, Phase IV (KMG-IV): sequencing the most valuable type-strain genomes for metagenomic binning, comparative biology and taxonomic classification.</title>
        <authorList>
            <person name="Goeker M."/>
        </authorList>
    </citation>
    <scope>NUCLEOTIDE SEQUENCE [LARGE SCALE GENOMIC DNA]</scope>
    <source>
        <strain evidence="3 4">DSM 16846</strain>
    </source>
</reference>
<dbReference type="EMBL" id="JAATJC010000001">
    <property type="protein sequence ID" value="NJC04376.1"/>
    <property type="molecule type" value="Genomic_DNA"/>
</dbReference>
<keyword evidence="3" id="KW-0946">Virion</keyword>
<dbReference type="RefSeq" id="WP_168067210.1">
    <property type="nucleotide sequence ID" value="NZ_JAATJC010000001.1"/>
</dbReference>
<evidence type="ECO:0000256" key="1">
    <source>
        <dbReference type="SAM" id="SignalP"/>
    </source>
</evidence>
<keyword evidence="3" id="KW-0167">Capsid protein</keyword>